<name>A0A0L0CGL6_LUCCU</name>
<feature type="compositionally biased region" description="Polar residues" evidence="2">
    <location>
        <begin position="1184"/>
        <end position="1200"/>
    </location>
</feature>
<evidence type="ECO:0000256" key="2">
    <source>
        <dbReference type="SAM" id="MobiDB-lite"/>
    </source>
</evidence>
<evidence type="ECO:0000313" key="3">
    <source>
        <dbReference type="EMBL" id="KNC31365.1"/>
    </source>
</evidence>
<organism evidence="3 4">
    <name type="scientific">Lucilia cuprina</name>
    <name type="common">Green bottle fly</name>
    <name type="synonym">Australian sheep blowfly</name>
    <dbReference type="NCBI Taxonomy" id="7375"/>
    <lineage>
        <taxon>Eukaryota</taxon>
        <taxon>Metazoa</taxon>
        <taxon>Ecdysozoa</taxon>
        <taxon>Arthropoda</taxon>
        <taxon>Hexapoda</taxon>
        <taxon>Insecta</taxon>
        <taxon>Pterygota</taxon>
        <taxon>Neoptera</taxon>
        <taxon>Endopterygota</taxon>
        <taxon>Diptera</taxon>
        <taxon>Brachycera</taxon>
        <taxon>Muscomorpha</taxon>
        <taxon>Oestroidea</taxon>
        <taxon>Calliphoridae</taxon>
        <taxon>Luciliinae</taxon>
        <taxon>Lucilia</taxon>
    </lineage>
</organism>
<feature type="compositionally biased region" description="Low complexity" evidence="2">
    <location>
        <begin position="1472"/>
        <end position="1485"/>
    </location>
</feature>
<dbReference type="OrthoDB" id="6427254at2759"/>
<feature type="compositionally biased region" description="Basic and acidic residues" evidence="2">
    <location>
        <begin position="1121"/>
        <end position="1161"/>
    </location>
</feature>
<feature type="compositionally biased region" description="Low complexity" evidence="2">
    <location>
        <begin position="1162"/>
        <end position="1179"/>
    </location>
</feature>
<evidence type="ECO:0000313" key="4">
    <source>
        <dbReference type="Proteomes" id="UP000037069"/>
    </source>
</evidence>
<feature type="compositionally biased region" description="Basic and acidic residues" evidence="2">
    <location>
        <begin position="779"/>
        <end position="788"/>
    </location>
</feature>
<keyword evidence="4" id="KW-1185">Reference proteome</keyword>
<feature type="compositionally biased region" description="Polar residues" evidence="2">
    <location>
        <begin position="855"/>
        <end position="871"/>
    </location>
</feature>
<feature type="region of interest" description="Disordered" evidence="2">
    <location>
        <begin position="821"/>
        <end position="878"/>
    </location>
</feature>
<feature type="compositionally biased region" description="Basic and acidic residues" evidence="2">
    <location>
        <begin position="1221"/>
        <end position="1260"/>
    </location>
</feature>
<feature type="compositionally biased region" description="Polar residues" evidence="2">
    <location>
        <begin position="1066"/>
        <end position="1084"/>
    </location>
</feature>
<evidence type="ECO:0000256" key="1">
    <source>
        <dbReference type="SAM" id="Coils"/>
    </source>
</evidence>
<reference evidence="3 4" key="1">
    <citation type="journal article" date="2015" name="Nat. Commun.">
        <title>Lucilia cuprina genome unlocks parasitic fly biology to underpin future interventions.</title>
        <authorList>
            <person name="Anstead C.A."/>
            <person name="Korhonen P.K."/>
            <person name="Young N.D."/>
            <person name="Hall R.S."/>
            <person name="Jex A.R."/>
            <person name="Murali S.C."/>
            <person name="Hughes D.S."/>
            <person name="Lee S.F."/>
            <person name="Perry T."/>
            <person name="Stroehlein A.J."/>
            <person name="Ansell B.R."/>
            <person name="Breugelmans B."/>
            <person name="Hofmann A."/>
            <person name="Qu J."/>
            <person name="Dugan S."/>
            <person name="Lee S.L."/>
            <person name="Chao H."/>
            <person name="Dinh H."/>
            <person name="Han Y."/>
            <person name="Doddapaneni H.V."/>
            <person name="Worley K.C."/>
            <person name="Muzny D.M."/>
            <person name="Ioannidis P."/>
            <person name="Waterhouse R.M."/>
            <person name="Zdobnov E.M."/>
            <person name="James P.J."/>
            <person name="Bagnall N.H."/>
            <person name="Kotze A.C."/>
            <person name="Gibbs R.A."/>
            <person name="Richards S."/>
            <person name="Batterham P."/>
            <person name="Gasser R.B."/>
        </authorList>
    </citation>
    <scope>NUCLEOTIDE SEQUENCE [LARGE SCALE GENOMIC DNA]</scope>
    <source>
        <strain evidence="3 4">LS</strain>
        <tissue evidence="3">Full body</tissue>
    </source>
</reference>
<feature type="compositionally biased region" description="Low complexity" evidence="2">
    <location>
        <begin position="1404"/>
        <end position="1419"/>
    </location>
</feature>
<dbReference type="Proteomes" id="UP000037069">
    <property type="component" value="Unassembled WGS sequence"/>
</dbReference>
<feature type="compositionally biased region" description="Acidic residues" evidence="2">
    <location>
        <begin position="743"/>
        <end position="763"/>
    </location>
</feature>
<feature type="region of interest" description="Disordered" evidence="2">
    <location>
        <begin position="737"/>
        <end position="801"/>
    </location>
</feature>
<feature type="compositionally biased region" description="Basic residues" evidence="2">
    <location>
        <begin position="1424"/>
        <end position="1438"/>
    </location>
</feature>
<feature type="region of interest" description="Disordered" evidence="2">
    <location>
        <begin position="1399"/>
        <end position="1508"/>
    </location>
</feature>
<keyword evidence="1" id="KW-0175">Coiled coil</keyword>
<feature type="compositionally biased region" description="Basic and acidic residues" evidence="2">
    <location>
        <begin position="831"/>
        <end position="854"/>
    </location>
</feature>
<feature type="compositionally biased region" description="Polar residues" evidence="2">
    <location>
        <begin position="1331"/>
        <end position="1340"/>
    </location>
</feature>
<dbReference type="EMBL" id="JRES01000428">
    <property type="protein sequence ID" value="KNC31365.1"/>
    <property type="molecule type" value="Genomic_DNA"/>
</dbReference>
<sequence length="1574" mass="183022">MEAILPFKIKNEQKFYESALKVGYNEMEIYKFIYVMQQSDMDIFPKMHDERINILIYGWELCEDYKQKLNPNEWELPEEMEVILKLLVPWSMDIWFSKEWDKCKIYLKIGLIHCLNRARDLLMRMPDMMQINWDFLLLYNLKPWNVMYLKNLTVTKEKTLENGAQSIETEELPATDEDISYVKLEQLPLIVLRLVKFFDQSSIDMVKTLCMRVIAAWNKIHQTELETSGSRRRYIPPEDKRCLLLICHIYLMAVYESDDVKGYVIDNMINNIRFYYQGFQNSTAMYVMDNLEYTPARFIALTNMHLRVQKRDFFDFFIWNKYDTSLVNLFGVVSQAYKSYLLGNLLMELNNMNEDDFASNIPLYKRLMNSYVNEREKSELFLLNELDKLEAQRYAHNIIQTVRNVTDFKNKICKGNRMSNIGNYENSDDTVTPLTDGDIENPTEFAMEEDIREEVVAEEGEDEQERVRKKESELRLDPIFQNLPNNESILYYVYEVLAKKDYKGWHFAKIVLLVKIIDHELNMIETWRYHPGLTADFMLNLEIKLSHHYVDLAKIFKDHPFLEQEFWLTAFYLNPTNDIYETIKRLGMRNNRKRTDEQAKLVMSIDNIDAKYGLLSSTIDVKEIATLANTDDPDTDYNPLFAALHSLRVPDSLVKDMITAIFLPRNKSFAWVVDWGVLRSRCKMIMNNSKEKKRFVELNMAEANERLKYLIIDYEKYKNRPQLDYGTIEEGYENLMQSGDFDKETDEEEEEEEEDDFEDDEDVYESKRRGRGSFAAAARKKEEEKVQDDNSQEDDPFLMGKRRTRARTAATLASFLFQTLPRSSRRKRNQKPIDEETKIDDDKTSNDNDEKSSESKSPITITESPMPSSPLSGEVEQKVPEIPIVPTKNIKDCLKERPTFLNSTQGFQNLIDIWNVEKTDLQSIDENCVSLMESSAVLKRAIKWKQLNKVINPMGCDEEEFIDEKEMIIHNAEFAIKMEFNLNAVKEEDVEMKNIEMDTVVENVKRHESHEVVSESIVMDAVTVEKESELKLTENEQNQEIPTIEENSDDSDMSTAAIKDTEEVSETNTDVNNSKRNSINSDTEFSTDKIDENEILNEETETTTKQKENIETEQEGITQEETNKDEQESKDDLDQEKQEEKQTEETSLNKELNESDIENKTETTVSEDLTTTEKSTTVEESIEQVSDTLTNNDKANSNAEQELETLEETNKDTDIENPDNFETKSKENLDYENKISENIKETKETLEEDVESKTTTEDSNKINNLKQNTETEQNELEQSITKDKESHSQSLLEESNIVLHYSSCEDLEASETQNEEISSKTEETKNESVKSEQNSDSSDTQELKNLCLTKNVKVLVRKLRPADLTDLRQPIVKIRRISYENYMEKFRANRRRMAGKAYVDIDDSSNSNNSYGTNSSSSDAYRPPKVKRKLPLRRHSLRQMRTSESDYDSNNSDDLKLSTMVTKVKVRERRLSTPSSSQSSNNTASLRKSTTAGPKSSKQNLIVTPRSASGLKLRISNAEQNSQEAKRKKTSSSIEYDDIIQLSSSSSDACILAPIVEEVIEVDDHPLFEEEIII</sequence>
<accession>A0A0L0CGL6</accession>
<feature type="region of interest" description="Disordered" evidence="2">
    <location>
        <begin position="1307"/>
        <end position="1342"/>
    </location>
</feature>
<comment type="caution">
    <text evidence="3">The sequence shown here is derived from an EMBL/GenBank/DDBJ whole genome shotgun (WGS) entry which is preliminary data.</text>
</comment>
<protein>
    <submittedName>
        <fullName evidence="3">Uncharacterized protein</fullName>
    </submittedName>
</protein>
<feature type="compositionally biased region" description="Polar residues" evidence="2">
    <location>
        <begin position="1486"/>
        <end position="1502"/>
    </location>
</feature>
<proteinExistence type="predicted"/>
<gene>
    <name evidence="3" type="ORF">FF38_07113</name>
</gene>
<feature type="region of interest" description="Disordered" evidence="2">
    <location>
        <begin position="1029"/>
        <end position="1290"/>
    </location>
</feature>
<feature type="compositionally biased region" description="Basic and acidic residues" evidence="2">
    <location>
        <begin position="1317"/>
        <end position="1330"/>
    </location>
</feature>
<feature type="coiled-coil region" evidence="1">
    <location>
        <begin position="686"/>
        <end position="720"/>
    </location>
</feature>